<dbReference type="Gene3D" id="3.30.360.10">
    <property type="entry name" value="Dihydrodipicolinate Reductase, domain 2"/>
    <property type="match status" value="1"/>
</dbReference>
<organism evidence="2 3">
    <name type="scientific">Handelsmanbacteria sp. (strain RIFCSPLOWO2_12_FULL_64_10)</name>
    <dbReference type="NCBI Taxonomy" id="1817868"/>
    <lineage>
        <taxon>Bacteria</taxon>
        <taxon>Candidatus Handelsmaniibacteriota</taxon>
    </lineage>
</organism>
<dbReference type="SUPFAM" id="SSF55347">
    <property type="entry name" value="Glyceraldehyde-3-phosphate dehydrogenase-like, C-terminal domain"/>
    <property type="match status" value="1"/>
</dbReference>
<evidence type="ECO:0000259" key="1">
    <source>
        <dbReference type="Pfam" id="PF01408"/>
    </source>
</evidence>
<dbReference type="SUPFAM" id="SSF51735">
    <property type="entry name" value="NAD(P)-binding Rossmann-fold domains"/>
    <property type="match status" value="1"/>
</dbReference>
<evidence type="ECO:0000313" key="3">
    <source>
        <dbReference type="Proteomes" id="UP000178606"/>
    </source>
</evidence>
<accession>A0A1F6C3N5</accession>
<feature type="domain" description="Gfo/Idh/MocA-like oxidoreductase N-terminal" evidence="1">
    <location>
        <begin position="6"/>
        <end position="132"/>
    </location>
</feature>
<comment type="caution">
    <text evidence="2">The sequence shown here is derived from an EMBL/GenBank/DDBJ whole genome shotgun (WGS) entry which is preliminary data.</text>
</comment>
<dbReference type="AlphaFoldDB" id="A0A1F6C3N5"/>
<dbReference type="GO" id="GO:0000166">
    <property type="term" value="F:nucleotide binding"/>
    <property type="evidence" value="ECO:0007669"/>
    <property type="project" value="InterPro"/>
</dbReference>
<dbReference type="Proteomes" id="UP000178606">
    <property type="component" value="Unassembled WGS sequence"/>
</dbReference>
<dbReference type="EMBL" id="MFKF01000426">
    <property type="protein sequence ID" value="OGG43751.1"/>
    <property type="molecule type" value="Genomic_DNA"/>
</dbReference>
<proteinExistence type="predicted"/>
<gene>
    <name evidence="2" type="ORF">A3F84_13300</name>
</gene>
<protein>
    <recommendedName>
        <fullName evidence="1">Gfo/Idh/MocA-like oxidoreductase N-terminal domain-containing protein</fullName>
    </recommendedName>
</protein>
<evidence type="ECO:0000313" key="2">
    <source>
        <dbReference type="EMBL" id="OGG43751.1"/>
    </source>
</evidence>
<reference evidence="2 3" key="1">
    <citation type="journal article" date="2016" name="Nat. Commun.">
        <title>Thousands of microbial genomes shed light on interconnected biogeochemical processes in an aquifer system.</title>
        <authorList>
            <person name="Anantharaman K."/>
            <person name="Brown C.T."/>
            <person name="Hug L.A."/>
            <person name="Sharon I."/>
            <person name="Castelle C.J."/>
            <person name="Probst A.J."/>
            <person name="Thomas B.C."/>
            <person name="Singh A."/>
            <person name="Wilkins M.J."/>
            <person name="Karaoz U."/>
            <person name="Brodie E.L."/>
            <person name="Williams K.H."/>
            <person name="Hubbard S.S."/>
            <person name="Banfield J.F."/>
        </authorList>
    </citation>
    <scope>NUCLEOTIDE SEQUENCE [LARGE SCALE GENOMIC DNA]</scope>
    <source>
        <strain evidence="3">RIFCSPLOWO2_12_FULL_64_10</strain>
    </source>
</reference>
<dbReference type="InterPro" id="IPR036291">
    <property type="entry name" value="NAD(P)-bd_dom_sf"/>
</dbReference>
<name>A0A1F6C3N5_HANXR</name>
<dbReference type="Pfam" id="PF01408">
    <property type="entry name" value="GFO_IDH_MocA"/>
    <property type="match status" value="1"/>
</dbReference>
<dbReference type="Gene3D" id="3.40.50.720">
    <property type="entry name" value="NAD(P)-binding Rossmann-like Domain"/>
    <property type="match status" value="1"/>
</dbReference>
<dbReference type="PANTHER" id="PTHR43249">
    <property type="entry name" value="UDP-N-ACETYL-2-AMINO-2-DEOXY-D-GLUCURONATE OXIDASE"/>
    <property type="match status" value="1"/>
</dbReference>
<dbReference type="PANTHER" id="PTHR43249:SF1">
    <property type="entry name" value="D-GLUCOSIDE 3-DEHYDROGENASE"/>
    <property type="match status" value="1"/>
</dbReference>
<dbReference type="InterPro" id="IPR000683">
    <property type="entry name" value="Gfo/Idh/MocA-like_OxRdtase_N"/>
</dbReference>
<sequence>MNLPAFAIVGMGGFARTHLSYVRRAEEAGLVRHVAQVAIPADQERYAAEVGDLKARSVEVYASLREMLAAARDRIDVTCIPTGIPLHRPMAVAALEAGTHVLVEKPAAGCIQDIDAMLRARDASGRLCAVGYQHLYRPDTQRIKAWVCEGRLGKLRRIRSFGCWPRGRAYYTRNGWAGRLAVEDAWALDSPHNNALAHAVNAMCYLSCARPGESAVPASIQAELYRANPIESADTAAFRATTDEGVEVFFAVSHCTDQTIQPITLIEGEQGRVEWAYQGDLKVRWSDGSEQTFEKPDGSPRVAEDVAEVLLGRRASLSCPLDLARAQTLCICGTFESSAIHDLPPDLRSEDPATGVIAVRGMTEAVLQAHEKAALFSELGLPWAKRGEQISLKDYRYFPTFRRDVGRKD</sequence>
<dbReference type="InterPro" id="IPR052515">
    <property type="entry name" value="Gfo/Idh/MocA_Oxidoreductase"/>
</dbReference>